<evidence type="ECO:0000259" key="3">
    <source>
        <dbReference type="PROSITE" id="PS50048"/>
    </source>
</evidence>
<dbReference type="GO" id="GO:0000981">
    <property type="term" value="F:DNA-binding transcription factor activity, RNA polymerase II-specific"/>
    <property type="evidence" value="ECO:0007669"/>
    <property type="project" value="InterPro"/>
</dbReference>
<dbReference type="CDD" id="cd00067">
    <property type="entry name" value="GAL4"/>
    <property type="match status" value="1"/>
</dbReference>
<dbReference type="InterPro" id="IPR036864">
    <property type="entry name" value="Zn2-C6_fun-type_DNA-bd_sf"/>
</dbReference>
<dbReference type="InterPro" id="IPR001138">
    <property type="entry name" value="Zn2Cys6_DnaBD"/>
</dbReference>
<dbReference type="Gene3D" id="4.10.240.10">
    <property type="entry name" value="Zn(2)-C6 fungal-type DNA-binding domain"/>
    <property type="match status" value="1"/>
</dbReference>
<accession>A0AAN6UB55</accession>
<dbReference type="EMBL" id="MU853223">
    <property type="protein sequence ID" value="KAK4129544.1"/>
    <property type="molecule type" value="Genomic_DNA"/>
</dbReference>
<organism evidence="4 5">
    <name type="scientific">Parathielavia appendiculata</name>
    <dbReference type="NCBI Taxonomy" id="2587402"/>
    <lineage>
        <taxon>Eukaryota</taxon>
        <taxon>Fungi</taxon>
        <taxon>Dikarya</taxon>
        <taxon>Ascomycota</taxon>
        <taxon>Pezizomycotina</taxon>
        <taxon>Sordariomycetes</taxon>
        <taxon>Sordariomycetidae</taxon>
        <taxon>Sordariales</taxon>
        <taxon>Chaetomiaceae</taxon>
        <taxon>Parathielavia</taxon>
    </lineage>
</organism>
<dbReference type="GO" id="GO:0005634">
    <property type="term" value="C:nucleus"/>
    <property type="evidence" value="ECO:0007669"/>
    <property type="project" value="TreeGrafter"/>
</dbReference>
<dbReference type="PROSITE" id="PS00463">
    <property type="entry name" value="ZN2_CY6_FUNGAL_1"/>
    <property type="match status" value="1"/>
</dbReference>
<dbReference type="Pfam" id="PF00172">
    <property type="entry name" value="Zn_clus"/>
    <property type="match status" value="1"/>
</dbReference>
<dbReference type="GeneID" id="87828691"/>
<dbReference type="AlphaFoldDB" id="A0AAN6UB55"/>
<dbReference type="SUPFAM" id="SSF57701">
    <property type="entry name" value="Zn2/Cys6 DNA-binding domain"/>
    <property type="match status" value="1"/>
</dbReference>
<name>A0AAN6UB55_9PEZI</name>
<dbReference type="GO" id="GO:0008270">
    <property type="term" value="F:zinc ion binding"/>
    <property type="evidence" value="ECO:0007669"/>
    <property type="project" value="InterPro"/>
</dbReference>
<dbReference type="PANTHER" id="PTHR31668">
    <property type="entry name" value="GLUCOSE TRANSPORT TRANSCRIPTION REGULATOR RGT1-RELATED-RELATED"/>
    <property type="match status" value="1"/>
</dbReference>
<dbReference type="InterPro" id="IPR050797">
    <property type="entry name" value="Carb_Metab_Trans_Reg"/>
</dbReference>
<protein>
    <recommendedName>
        <fullName evidence="3">Zn(2)-C6 fungal-type domain-containing protein</fullName>
    </recommendedName>
</protein>
<feature type="region of interest" description="Disordered" evidence="2">
    <location>
        <begin position="205"/>
        <end position="224"/>
    </location>
</feature>
<dbReference type="PROSITE" id="PS50048">
    <property type="entry name" value="ZN2_CY6_FUNGAL_2"/>
    <property type="match status" value="1"/>
</dbReference>
<gene>
    <name evidence="4" type="ORF">N657DRAFT_640198</name>
</gene>
<reference evidence="4" key="1">
    <citation type="journal article" date="2023" name="Mol. Phylogenet. Evol.">
        <title>Genome-scale phylogeny and comparative genomics of the fungal order Sordariales.</title>
        <authorList>
            <person name="Hensen N."/>
            <person name="Bonometti L."/>
            <person name="Westerberg I."/>
            <person name="Brannstrom I.O."/>
            <person name="Guillou S."/>
            <person name="Cros-Aarteil S."/>
            <person name="Calhoun S."/>
            <person name="Haridas S."/>
            <person name="Kuo A."/>
            <person name="Mondo S."/>
            <person name="Pangilinan J."/>
            <person name="Riley R."/>
            <person name="LaButti K."/>
            <person name="Andreopoulos B."/>
            <person name="Lipzen A."/>
            <person name="Chen C."/>
            <person name="Yan M."/>
            <person name="Daum C."/>
            <person name="Ng V."/>
            <person name="Clum A."/>
            <person name="Steindorff A."/>
            <person name="Ohm R.A."/>
            <person name="Martin F."/>
            <person name="Silar P."/>
            <person name="Natvig D.O."/>
            <person name="Lalanne C."/>
            <person name="Gautier V."/>
            <person name="Ament-Velasquez S.L."/>
            <person name="Kruys A."/>
            <person name="Hutchinson M.I."/>
            <person name="Powell A.J."/>
            <person name="Barry K."/>
            <person name="Miller A.N."/>
            <person name="Grigoriev I.V."/>
            <person name="Debuchy R."/>
            <person name="Gladieux P."/>
            <person name="Hiltunen Thoren M."/>
            <person name="Johannesson H."/>
        </authorList>
    </citation>
    <scope>NUCLEOTIDE SEQUENCE</scope>
    <source>
        <strain evidence="4">CBS 731.68</strain>
    </source>
</reference>
<feature type="region of interest" description="Disordered" evidence="2">
    <location>
        <begin position="49"/>
        <end position="97"/>
    </location>
</feature>
<dbReference type="SMART" id="SM00066">
    <property type="entry name" value="GAL4"/>
    <property type="match status" value="1"/>
</dbReference>
<keyword evidence="1" id="KW-0539">Nucleus</keyword>
<evidence type="ECO:0000256" key="2">
    <source>
        <dbReference type="SAM" id="MobiDB-lite"/>
    </source>
</evidence>
<feature type="compositionally biased region" description="Low complexity" evidence="2">
    <location>
        <begin position="210"/>
        <end position="224"/>
    </location>
</feature>
<reference evidence="4" key="2">
    <citation type="submission" date="2023-05" db="EMBL/GenBank/DDBJ databases">
        <authorList>
            <consortium name="Lawrence Berkeley National Laboratory"/>
            <person name="Steindorff A."/>
            <person name="Hensen N."/>
            <person name="Bonometti L."/>
            <person name="Westerberg I."/>
            <person name="Brannstrom I.O."/>
            <person name="Guillou S."/>
            <person name="Cros-Aarteil S."/>
            <person name="Calhoun S."/>
            <person name="Haridas S."/>
            <person name="Kuo A."/>
            <person name="Mondo S."/>
            <person name="Pangilinan J."/>
            <person name="Riley R."/>
            <person name="Labutti K."/>
            <person name="Andreopoulos B."/>
            <person name="Lipzen A."/>
            <person name="Chen C."/>
            <person name="Yanf M."/>
            <person name="Daum C."/>
            <person name="Ng V."/>
            <person name="Clum A."/>
            <person name="Ohm R."/>
            <person name="Martin F."/>
            <person name="Silar P."/>
            <person name="Natvig D."/>
            <person name="Lalanne C."/>
            <person name="Gautier V."/>
            <person name="Ament-Velasquez S.L."/>
            <person name="Kruys A."/>
            <person name="Hutchinson M.I."/>
            <person name="Powell A.J."/>
            <person name="Barry K."/>
            <person name="Miller A.N."/>
            <person name="Grigoriev I.V."/>
            <person name="Debuchy R."/>
            <person name="Gladieux P."/>
            <person name="Thoren M.H."/>
            <person name="Johannesson H."/>
        </authorList>
    </citation>
    <scope>NUCLEOTIDE SEQUENCE</scope>
    <source>
        <strain evidence="4">CBS 731.68</strain>
    </source>
</reference>
<dbReference type="PANTHER" id="PTHR31668:SF4">
    <property type="entry name" value="TRANSCRIPTIONAL ACTIVATOR PROTEIN DAL81"/>
    <property type="match status" value="1"/>
</dbReference>
<evidence type="ECO:0000313" key="5">
    <source>
        <dbReference type="Proteomes" id="UP001302602"/>
    </source>
</evidence>
<sequence>MDPNGKKTADQQPKRRACDECRGRKLACSKEIDGCARCKREGIKCVYSPQKRMGRPRKHRPVDVAAGSPASLEGTASSASKSVAGPVTTPREEAPPIVMPNFEFDSTIAMDLDMSFLDMNNMDMNFLELVDPNNTQLPLPPAPVQTGSLVYEKQGLIAPNAFWPMSSGLSDINFDEPASSAPPPLPEISAEDVAQILSADLPETMPCLSPPSSSSPSSDVSSPDSDNIKTCGCLSALYLALNSLQTLPKDVCEAMRVARTATKTAHDTILCPVCGDPPVGPNAIQPIQAFQSVMMLGALLPSVSNAYMRILSMVDAEAAAADADRRQIPFSLSAYGGLWGMVAKMDPVKCKAQERLEGALLEPILWRLTVRALLKMDVYGVNDLTAGIDANVGFQQPGLKDIINMMEERSRRRHEQVDAMVAAGMIQKPKTMDYVPLSSTTDKPTCMRIIDIAKRSMDELIIP</sequence>
<keyword evidence="5" id="KW-1185">Reference proteome</keyword>
<evidence type="ECO:0000256" key="1">
    <source>
        <dbReference type="ARBA" id="ARBA00023242"/>
    </source>
</evidence>
<dbReference type="RefSeq" id="XP_062653315.1">
    <property type="nucleotide sequence ID" value="XM_062791922.1"/>
</dbReference>
<comment type="caution">
    <text evidence="4">The sequence shown here is derived from an EMBL/GenBank/DDBJ whole genome shotgun (WGS) entry which is preliminary data.</text>
</comment>
<evidence type="ECO:0000313" key="4">
    <source>
        <dbReference type="EMBL" id="KAK4129544.1"/>
    </source>
</evidence>
<dbReference type="Proteomes" id="UP001302602">
    <property type="component" value="Unassembled WGS sequence"/>
</dbReference>
<proteinExistence type="predicted"/>
<feature type="domain" description="Zn(2)-C6 fungal-type" evidence="3">
    <location>
        <begin position="17"/>
        <end position="47"/>
    </location>
</feature>
<dbReference type="GO" id="GO:0001080">
    <property type="term" value="P:nitrogen catabolite activation of transcription from RNA polymerase II promoter"/>
    <property type="evidence" value="ECO:0007669"/>
    <property type="project" value="TreeGrafter"/>
</dbReference>